<dbReference type="InterPro" id="IPR009057">
    <property type="entry name" value="Homeodomain-like_sf"/>
</dbReference>
<protein>
    <submittedName>
        <fullName evidence="2">Uncharacterized protein</fullName>
    </submittedName>
</protein>
<accession>A0ABQ8TJN5</accession>
<comment type="subcellular location">
    <subcellularLocation>
        <location evidence="1">Nucleus</location>
    </subcellularLocation>
</comment>
<comment type="caution">
    <text evidence="2">The sequence shown here is derived from an EMBL/GenBank/DDBJ whole genome shotgun (WGS) entry which is preliminary data.</text>
</comment>
<gene>
    <name evidence="2" type="ORF">ANN_12576</name>
</gene>
<dbReference type="EMBL" id="JAJSOF020000009">
    <property type="protein sequence ID" value="KAJ4445890.1"/>
    <property type="molecule type" value="Genomic_DNA"/>
</dbReference>
<dbReference type="Proteomes" id="UP001148838">
    <property type="component" value="Unassembled WGS sequence"/>
</dbReference>
<evidence type="ECO:0000313" key="2">
    <source>
        <dbReference type="EMBL" id="KAJ4445890.1"/>
    </source>
</evidence>
<evidence type="ECO:0000256" key="1">
    <source>
        <dbReference type="ARBA" id="ARBA00004123"/>
    </source>
</evidence>
<proteinExistence type="predicted"/>
<reference evidence="2 3" key="1">
    <citation type="journal article" date="2022" name="Allergy">
        <title>Genome assembly and annotation of Periplaneta americana reveal a comprehensive cockroach allergen profile.</title>
        <authorList>
            <person name="Wang L."/>
            <person name="Xiong Q."/>
            <person name="Saelim N."/>
            <person name="Wang L."/>
            <person name="Nong W."/>
            <person name="Wan A.T."/>
            <person name="Shi M."/>
            <person name="Liu X."/>
            <person name="Cao Q."/>
            <person name="Hui J.H.L."/>
            <person name="Sookrung N."/>
            <person name="Leung T.F."/>
            <person name="Tungtrongchitr A."/>
            <person name="Tsui S.K.W."/>
        </authorList>
    </citation>
    <scope>NUCLEOTIDE SEQUENCE [LARGE SCALE GENOMIC DNA]</scope>
    <source>
        <strain evidence="2">PWHHKU_190912</strain>
    </source>
</reference>
<sequence>MDMAQLRPDGHSIHESDCHKINKLLKNITVIAALKSERIPNLTGEQSDGITVFRIPPMTSLMLHRCRTARKTSATVVALIEDRRSYRYVAERLGASVGSVHRVARRFRETNSYSRRPGSNRSIASIERNDRFITLQVLRGRRTIAAKVQNRLHQDRQLERLNEIKVIMPVKRVRGPAPTVPSICSKWVEENLNQSNGQRVWPRNQVARVRFPVGASYLVEVFSGVFPQPKMSKYWPAMKALRLPGIYAAPQTDDIFRRITVPRLLDLPCRPKLLKVINEVEIHEDEMSQRSNAENYPAILFQEVEEKSLGNFSQPEFKPALARFTARNANRYFKATN</sequence>
<organism evidence="2 3">
    <name type="scientific">Periplaneta americana</name>
    <name type="common">American cockroach</name>
    <name type="synonym">Blatta americana</name>
    <dbReference type="NCBI Taxonomy" id="6978"/>
    <lineage>
        <taxon>Eukaryota</taxon>
        <taxon>Metazoa</taxon>
        <taxon>Ecdysozoa</taxon>
        <taxon>Arthropoda</taxon>
        <taxon>Hexapoda</taxon>
        <taxon>Insecta</taxon>
        <taxon>Pterygota</taxon>
        <taxon>Neoptera</taxon>
        <taxon>Polyneoptera</taxon>
        <taxon>Dictyoptera</taxon>
        <taxon>Blattodea</taxon>
        <taxon>Blattoidea</taxon>
        <taxon>Blattidae</taxon>
        <taxon>Blattinae</taxon>
        <taxon>Periplaneta</taxon>
    </lineage>
</organism>
<evidence type="ECO:0000313" key="3">
    <source>
        <dbReference type="Proteomes" id="UP001148838"/>
    </source>
</evidence>
<keyword evidence="3" id="KW-1185">Reference proteome</keyword>
<dbReference type="SUPFAM" id="SSF46689">
    <property type="entry name" value="Homeodomain-like"/>
    <property type="match status" value="1"/>
</dbReference>
<name>A0ABQ8TJN5_PERAM</name>